<dbReference type="PANTHER" id="PTHR45702:SF1">
    <property type="entry name" value="DISINTEGRIN AND METALLOPROTEINASE DOMAIN-CONTAINING PROTEIN 10 ISOFORM X1"/>
    <property type="match status" value="1"/>
</dbReference>
<dbReference type="GO" id="GO:0004222">
    <property type="term" value="F:metalloendopeptidase activity"/>
    <property type="evidence" value="ECO:0007669"/>
    <property type="project" value="TreeGrafter"/>
</dbReference>
<dbReference type="Proteomes" id="UP000316079">
    <property type="component" value="Unassembled WGS sequence"/>
</dbReference>
<evidence type="ECO:0000313" key="3">
    <source>
        <dbReference type="Proteomes" id="UP000316079"/>
    </source>
</evidence>
<evidence type="ECO:0000313" key="2">
    <source>
        <dbReference type="EMBL" id="TRY57472.1"/>
    </source>
</evidence>
<organism evidence="2 3">
    <name type="scientific">Danionella cerebrum</name>
    <dbReference type="NCBI Taxonomy" id="2873325"/>
    <lineage>
        <taxon>Eukaryota</taxon>
        <taxon>Metazoa</taxon>
        <taxon>Chordata</taxon>
        <taxon>Craniata</taxon>
        <taxon>Vertebrata</taxon>
        <taxon>Euteleostomi</taxon>
        <taxon>Actinopterygii</taxon>
        <taxon>Neopterygii</taxon>
        <taxon>Teleostei</taxon>
        <taxon>Ostariophysi</taxon>
        <taxon>Cypriniformes</taxon>
        <taxon>Danionidae</taxon>
        <taxon>Danioninae</taxon>
        <taxon>Danionella</taxon>
    </lineage>
</organism>
<comment type="caution">
    <text evidence="2">The sequence shown here is derived from an EMBL/GenBank/DDBJ whole genome shotgun (WGS) entry which is preliminary data.</text>
</comment>
<sequence>ECNLSLCALYGMVQCDCPGESKIEKCHMCCQQKGSRSVCLLYSIPNTCASTTSVVLSHYFNGTRVSFVPGTPCSGNQGYCDRFKICRILDADGPIARLKNSFLKLDEFDDLGDWMKRQPQSVVVLIVSLEIAAKMKVDFDAIGYEG</sequence>
<dbReference type="InterPro" id="IPR049038">
    <property type="entry name" value="ADAM10_Cys-rich"/>
</dbReference>
<dbReference type="GO" id="GO:0006509">
    <property type="term" value="P:membrane protein ectodomain proteolysis"/>
    <property type="evidence" value="ECO:0007669"/>
    <property type="project" value="TreeGrafter"/>
</dbReference>
<name>A0A553MWA0_9TELE</name>
<dbReference type="InterPro" id="IPR051489">
    <property type="entry name" value="ADAM_Metalloproteinase"/>
</dbReference>
<dbReference type="AlphaFoldDB" id="A0A553MWA0"/>
<dbReference type="GO" id="GO:0005886">
    <property type="term" value="C:plasma membrane"/>
    <property type="evidence" value="ECO:0007669"/>
    <property type="project" value="TreeGrafter"/>
</dbReference>
<accession>A0A553MWA0</accession>
<gene>
    <name evidence="2" type="ORF">DNTS_014221</name>
</gene>
<reference evidence="2 3" key="1">
    <citation type="journal article" date="2019" name="Sci. Data">
        <title>Hybrid genome assembly and annotation of Danionella translucida.</title>
        <authorList>
            <person name="Kadobianskyi M."/>
            <person name="Schulze L."/>
            <person name="Schuelke M."/>
            <person name="Judkewitz B."/>
        </authorList>
    </citation>
    <scope>NUCLEOTIDE SEQUENCE [LARGE SCALE GENOMIC DNA]</scope>
    <source>
        <strain evidence="2 3">Bolton</strain>
    </source>
</reference>
<dbReference type="STRING" id="623744.A0A553MWA0"/>
<dbReference type="PANTHER" id="PTHR45702">
    <property type="entry name" value="ADAM10/ADAM17 METALLOPEPTIDASE FAMILY MEMBER"/>
    <property type="match status" value="1"/>
</dbReference>
<keyword evidence="3" id="KW-1185">Reference proteome</keyword>
<proteinExistence type="predicted"/>
<feature type="domain" description="ADAM10 cysteine-rich" evidence="1">
    <location>
        <begin position="24"/>
        <end position="87"/>
    </location>
</feature>
<dbReference type="GO" id="GO:0007219">
    <property type="term" value="P:Notch signaling pathway"/>
    <property type="evidence" value="ECO:0007669"/>
    <property type="project" value="TreeGrafter"/>
</dbReference>
<dbReference type="OrthoDB" id="2149267at2759"/>
<feature type="non-terminal residue" evidence="2">
    <location>
        <position position="1"/>
    </location>
</feature>
<evidence type="ECO:0000259" key="1">
    <source>
        <dbReference type="Pfam" id="PF21299"/>
    </source>
</evidence>
<protein>
    <recommendedName>
        <fullName evidence="1">ADAM10 cysteine-rich domain-containing protein</fullName>
    </recommendedName>
</protein>
<dbReference type="Pfam" id="PF21299">
    <property type="entry name" value="ADAM10_Cys-rich"/>
    <property type="match status" value="1"/>
</dbReference>
<dbReference type="EMBL" id="SRMA01027236">
    <property type="protein sequence ID" value="TRY57472.1"/>
    <property type="molecule type" value="Genomic_DNA"/>
</dbReference>